<dbReference type="Gene3D" id="3.10.105.10">
    <property type="entry name" value="Dipeptide-binding Protein, Domain 3"/>
    <property type="match status" value="1"/>
</dbReference>
<keyword evidence="2" id="KW-0732">Signal</keyword>
<dbReference type="CDD" id="cd08512">
    <property type="entry name" value="PBP2_NikA_DppA_OppA_like_7"/>
    <property type="match status" value="1"/>
</dbReference>
<proteinExistence type="predicted"/>
<dbReference type="InterPro" id="IPR039424">
    <property type="entry name" value="SBP_5"/>
</dbReference>
<sequence>MKKSPQYLIGMTTTALFALILSGCVPSSDPSPGDSTLVVDTSFQLVTADPARLIEPTAIMISEAVYETLLTLDSEDATTPVGLLAESYEVSSDGLSYTFTLRDGVTFADGTPLTAADVLFSFERVQNIQGSPSFLVEGMSFAAPDARTFVINLTAPNPAVPAIVTSPSLGVLNSAVVQSNGGQSGPGADQSDTAEASLNADSQGSGPYAITSFSTVDTVTLTRNDDYWGEEPAFSQIVIRNVDATVQKLNISAGESDLALDLSSDQIAGDTGLNVVTGASPNLIFLFSNDNPAISPISSSPDFQEAVRYGLDYEALTALAGKGAIQAAGVVPSMFAGALASDLAPERDVARAKEALGRMSADPTATLHYASDVVINGVSFNDMAISIQSSLAEVGITIKLDGQPLSVARESYIAGRDEMGMWAWTPDFPDAGNYQIFFPGNLIATRAGWPATASPLIADLASRAAVDTDPTTRQDLYQRAQEPMLKRSPFVPLIQPSQVLVANPDLRGVTANPVWLVDLKSLHF</sequence>
<dbReference type="RefSeq" id="WP_386730421.1">
    <property type="nucleotide sequence ID" value="NZ_JBHSTP010000002.1"/>
</dbReference>
<accession>A0ABW1VDV4</accession>
<evidence type="ECO:0000256" key="2">
    <source>
        <dbReference type="SAM" id="SignalP"/>
    </source>
</evidence>
<feature type="domain" description="Solute-binding protein family 5" evidence="3">
    <location>
        <begin position="80"/>
        <end position="437"/>
    </location>
</feature>
<reference evidence="5" key="1">
    <citation type="journal article" date="2019" name="Int. J. Syst. Evol. Microbiol.">
        <title>The Global Catalogue of Microorganisms (GCM) 10K type strain sequencing project: providing services to taxonomists for standard genome sequencing and annotation.</title>
        <authorList>
            <consortium name="The Broad Institute Genomics Platform"/>
            <consortium name="The Broad Institute Genome Sequencing Center for Infectious Disease"/>
            <person name="Wu L."/>
            <person name="Ma J."/>
        </authorList>
    </citation>
    <scope>NUCLEOTIDE SEQUENCE [LARGE SCALE GENOMIC DNA]</scope>
    <source>
        <strain evidence="5">CCUG 43304</strain>
    </source>
</reference>
<dbReference type="SUPFAM" id="SSF53850">
    <property type="entry name" value="Periplasmic binding protein-like II"/>
    <property type="match status" value="1"/>
</dbReference>
<dbReference type="InterPro" id="IPR030678">
    <property type="entry name" value="Peptide/Ni-bd"/>
</dbReference>
<feature type="chain" id="PRO_5047265254" evidence="2">
    <location>
        <begin position="28"/>
        <end position="524"/>
    </location>
</feature>
<dbReference type="PROSITE" id="PS51257">
    <property type="entry name" value="PROKAR_LIPOPROTEIN"/>
    <property type="match status" value="1"/>
</dbReference>
<feature type="compositionally biased region" description="Polar residues" evidence="1">
    <location>
        <begin position="190"/>
        <end position="204"/>
    </location>
</feature>
<evidence type="ECO:0000313" key="4">
    <source>
        <dbReference type="EMBL" id="MFC6356256.1"/>
    </source>
</evidence>
<feature type="region of interest" description="Disordered" evidence="1">
    <location>
        <begin position="177"/>
        <end position="204"/>
    </location>
</feature>
<dbReference type="Pfam" id="PF00496">
    <property type="entry name" value="SBP_bac_5"/>
    <property type="match status" value="1"/>
</dbReference>
<dbReference type="PIRSF" id="PIRSF002741">
    <property type="entry name" value="MppA"/>
    <property type="match status" value="1"/>
</dbReference>
<organism evidence="4 5">
    <name type="scientific">Luethyella okanaganae</name>
    <dbReference type="NCBI Taxonomy" id="69372"/>
    <lineage>
        <taxon>Bacteria</taxon>
        <taxon>Bacillati</taxon>
        <taxon>Actinomycetota</taxon>
        <taxon>Actinomycetes</taxon>
        <taxon>Micrococcales</taxon>
        <taxon>Microbacteriaceae</taxon>
        <taxon>Luethyella</taxon>
    </lineage>
</organism>
<name>A0ABW1VDV4_9MICO</name>
<dbReference type="EMBL" id="JBHSTP010000002">
    <property type="protein sequence ID" value="MFC6356256.1"/>
    <property type="molecule type" value="Genomic_DNA"/>
</dbReference>
<dbReference type="Gene3D" id="3.90.76.10">
    <property type="entry name" value="Dipeptide-binding Protein, Domain 1"/>
    <property type="match status" value="1"/>
</dbReference>
<evidence type="ECO:0000259" key="3">
    <source>
        <dbReference type="Pfam" id="PF00496"/>
    </source>
</evidence>
<evidence type="ECO:0000313" key="5">
    <source>
        <dbReference type="Proteomes" id="UP001596306"/>
    </source>
</evidence>
<comment type="caution">
    <text evidence="4">The sequence shown here is derived from an EMBL/GenBank/DDBJ whole genome shotgun (WGS) entry which is preliminary data.</text>
</comment>
<dbReference type="Gene3D" id="3.40.190.10">
    <property type="entry name" value="Periplasmic binding protein-like II"/>
    <property type="match status" value="1"/>
</dbReference>
<keyword evidence="5" id="KW-1185">Reference proteome</keyword>
<dbReference type="Proteomes" id="UP001596306">
    <property type="component" value="Unassembled WGS sequence"/>
</dbReference>
<feature type="signal peptide" evidence="2">
    <location>
        <begin position="1"/>
        <end position="27"/>
    </location>
</feature>
<dbReference type="PANTHER" id="PTHR30290">
    <property type="entry name" value="PERIPLASMIC BINDING COMPONENT OF ABC TRANSPORTER"/>
    <property type="match status" value="1"/>
</dbReference>
<dbReference type="InterPro" id="IPR000914">
    <property type="entry name" value="SBP_5_dom"/>
</dbReference>
<gene>
    <name evidence="4" type="ORF">ACFQB0_09060</name>
</gene>
<protein>
    <submittedName>
        <fullName evidence="4">ABC transporter substrate-binding protein</fullName>
    </submittedName>
</protein>
<evidence type="ECO:0000256" key="1">
    <source>
        <dbReference type="SAM" id="MobiDB-lite"/>
    </source>
</evidence>